<comment type="cofactor">
    <cofactor evidence="2">
        <name>glutathione</name>
        <dbReference type="ChEBI" id="CHEBI:57925"/>
    </cofactor>
</comment>
<dbReference type="InterPro" id="IPR034330">
    <property type="entry name" value="GST_Zeta_C"/>
</dbReference>
<organism evidence="12 13">
    <name type="scientific">Polysphondylium violaceum</name>
    <dbReference type="NCBI Taxonomy" id="133409"/>
    <lineage>
        <taxon>Eukaryota</taxon>
        <taxon>Amoebozoa</taxon>
        <taxon>Evosea</taxon>
        <taxon>Eumycetozoa</taxon>
        <taxon>Dictyostelia</taxon>
        <taxon>Dictyosteliales</taxon>
        <taxon>Dictyosteliaceae</taxon>
        <taxon>Polysphondylium</taxon>
    </lineage>
</organism>
<dbReference type="Proteomes" id="UP000695562">
    <property type="component" value="Unassembled WGS sequence"/>
</dbReference>
<proteinExistence type="inferred from homology"/>
<evidence type="ECO:0000313" key="13">
    <source>
        <dbReference type="Proteomes" id="UP000695562"/>
    </source>
</evidence>
<evidence type="ECO:0000256" key="5">
    <source>
        <dbReference type="ARBA" id="ARBA00013199"/>
    </source>
</evidence>
<keyword evidence="8" id="KW-0585">Phenylalanine catabolism</keyword>
<evidence type="ECO:0000256" key="3">
    <source>
        <dbReference type="ARBA" id="ARBA00004671"/>
    </source>
</evidence>
<dbReference type="EC" id="5.2.1.2" evidence="5"/>
<dbReference type="Pfam" id="PF14497">
    <property type="entry name" value="GST_C_3"/>
    <property type="match status" value="1"/>
</dbReference>
<dbReference type="PROSITE" id="PS51354">
    <property type="entry name" value="GLUTAREDOXIN_2"/>
    <property type="match status" value="1"/>
</dbReference>
<evidence type="ECO:0000256" key="1">
    <source>
        <dbReference type="ARBA" id="ARBA00001622"/>
    </source>
</evidence>
<feature type="domain" description="GST C-terminal" evidence="11">
    <location>
        <begin position="95"/>
        <end position="219"/>
    </location>
</feature>
<dbReference type="AlphaFoldDB" id="A0A8J4PPF8"/>
<dbReference type="GO" id="GO:0006749">
    <property type="term" value="P:glutathione metabolic process"/>
    <property type="evidence" value="ECO:0007669"/>
    <property type="project" value="TreeGrafter"/>
</dbReference>
<dbReference type="SFLD" id="SFLDS00019">
    <property type="entry name" value="Glutathione_Transferase_(cytos"/>
    <property type="match status" value="1"/>
</dbReference>
<accession>A0A8J4PPF8</accession>
<dbReference type="FunFam" id="3.40.30.10:FF:000041">
    <property type="entry name" value="Maleylacetoacetate isomerase isoform 1"/>
    <property type="match status" value="1"/>
</dbReference>
<dbReference type="GO" id="GO:0016034">
    <property type="term" value="F:maleylacetoacetate isomerase activity"/>
    <property type="evidence" value="ECO:0007669"/>
    <property type="project" value="UniProtKB-EC"/>
</dbReference>
<dbReference type="PANTHER" id="PTHR42673">
    <property type="entry name" value="MALEYLACETOACETATE ISOMERASE"/>
    <property type="match status" value="1"/>
</dbReference>
<keyword evidence="6" id="KW-0808">Transferase</keyword>
<comment type="catalytic activity">
    <reaction evidence="1">
        <text>4-maleylacetoacetate = 4-fumarylacetoacetate</text>
        <dbReference type="Rhea" id="RHEA:14817"/>
        <dbReference type="ChEBI" id="CHEBI:17105"/>
        <dbReference type="ChEBI" id="CHEBI:18034"/>
        <dbReference type="EC" id="5.2.1.2"/>
    </reaction>
</comment>
<evidence type="ECO:0000256" key="2">
    <source>
        <dbReference type="ARBA" id="ARBA00001955"/>
    </source>
</evidence>
<evidence type="ECO:0000256" key="9">
    <source>
        <dbReference type="ARBA" id="ARBA00023235"/>
    </source>
</evidence>
<dbReference type="NCBIfam" id="TIGR01262">
    <property type="entry name" value="maiA"/>
    <property type="match status" value="1"/>
</dbReference>
<keyword evidence="13" id="KW-1185">Reference proteome</keyword>
<evidence type="ECO:0000256" key="4">
    <source>
        <dbReference type="ARBA" id="ARBA00010007"/>
    </source>
</evidence>
<dbReference type="SUPFAM" id="SSF47616">
    <property type="entry name" value="GST C-terminal domain-like"/>
    <property type="match status" value="1"/>
</dbReference>
<dbReference type="CDD" id="cd03191">
    <property type="entry name" value="GST_C_Zeta"/>
    <property type="match status" value="1"/>
</dbReference>
<gene>
    <name evidence="12" type="ORF">CYY_006951</name>
</gene>
<dbReference type="Pfam" id="PF13409">
    <property type="entry name" value="GST_N_2"/>
    <property type="match status" value="1"/>
</dbReference>
<dbReference type="GO" id="GO:0006559">
    <property type="term" value="P:L-phenylalanine catabolic process"/>
    <property type="evidence" value="ECO:0007669"/>
    <property type="project" value="UniProtKB-KW"/>
</dbReference>
<comment type="caution">
    <text evidence="12">The sequence shown here is derived from an EMBL/GenBank/DDBJ whole genome shotgun (WGS) entry which is preliminary data.</text>
</comment>
<dbReference type="InterPro" id="IPR005955">
    <property type="entry name" value="GST_Zeta"/>
</dbReference>
<feature type="domain" description="GST N-terminal" evidence="10">
    <location>
        <begin position="7"/>
        <end position="90"/>
    </location>
</feature>
<dbReference type="InterPro" id="IPR034333">
    <property type="entry name" value="GST_Zeta_N"/>
</dbReference>
<dbReference type="PROSITE" id="PS50404">
    <property type="entry name" value="GST_NTER"/>
    <property type="match status" value="1"/>
</dbReference>
<dbReference type="InterPro" id="IPR004046">
    <property type="entry name" value="GST_C"/>
</dbReference>
<evidence type="ECO:0000313" key="12">
    <source>
        <dbReference type="EMBL" id="KAF2071727.1"/>
    </source>
</evidence>
<protein>
    <recommendedName>
        <fullName evidence="5">maleylacetoacetate isomerase</fullName>
        <ecNumber evidence="5">5.2.1.2</ecNumber>
    </recommendedName>
</protein>
<evidence type="ECO:0000256" key="8">
    <source>
        <dbReference type="ARBA" id="ARBA00023232"/>
    </source>
</evidence>
<dbReference type="InterPro" id="IPR010987">
    <property type="entry name" value="Glutathione-S-Trfase_C-like"/>
</dbReference>
<dbReference type="GO" id="GO:0006572">
    <property type="term" value="P:L-tyrosine catabolic process"/>
    <property type="evidence" value="ECO:0007669"/>
    <property type="project" value="UniProtKB-KW"/>
</dbReference>
<dbReference type="SUPFAM" id="SSF52833">
    <property type="entry name" value="Thioredoxin-like"/>
    <property type="match status" value="1"/>
</dbReference>
<dbReference type="SFLD" id="SFLDG00358">
    <property type="entry name" value="Main_(cytGST)"/>
    <property type="match status" value="1"/>
</dbReference>
<dbReference type="PANTHER" id="PTHR42673:SF4">
    <property type="entry name" value="MALEYLACETOACETATE ISOMERASE"/>
    <property type="match status" value="1"/>
</dbReference>
<sequence length="219" mass="24702">MQNIDKDTTVLFSYWRSSCSWRVRIALALKKIKFEYKAIHLLKEGGQQKSDDYSKLNPMKVVPTLVIDGNVLGQSLAILEYLEETRPEVPLLPKSAADRAIVRQMMQIIGSDIQPLQNLKVLQEIGTLAGDDKKGAWAKKWIANGFDGLEKLLVKHSGKYCFGDQITFIDLCLPAQVYNANRFNVDMTPYPTISRISDALSQLPEFEFAAPHNQPDVEC</sequence>
<reference evidence="12" key="1">
    <citation type="submission" date="2020-01" db="EMBL/GenBank/DDBJ databases">
        <title>Development of genomics and gene disruption for Polysphondylium violaceum indicates a role for the polyketide synthase stlB in stalk morphogenesis.</title>
        <authorList>
            <person name="Narita B."/>
            <person name="Kawabe Y."/>
            <person name="Kin K."/>
            <person name="Saito T."/>
            <person name="Gibbs R."/>
            <person name="Kuspa A."/>
            <person name="Muzny D."/>
            <person name="Queller D."/>
            <person name="Richards S."/>
            <person name="Strassman J."/>
            <person name="Sucgang R."/>
            <person name="Worley K."/>
            <person name="Schaap P."/>
        </authorList>
    </citation>
    <scope>NUCLEOTIDE SEQUENCE</scope>
    <source>
        <strain evidence="12">QSvi11</strain>
    </source>
</reference>
<evidence type="ECO:0000256" key="7">
    <source>
        <dbReference type="ARBA" id="ARBA00022878"/>
    </source>
</evidence>
<dbReference type="InterPro" id="IPR036282">
    <property type="entry name" value="Glutathione-S-Trfase_C_sf"/>
</dbReference>
<comment type="pathway">
    <text evidence="3">Amino-acid degradation; L-phenylalanine degradation; acetoacetate and fumarate from L-phenylalanine: step 5/6.</text>
</comment>
<dbReference type="InterPro" id="IPR040079">
    <property type="entry name" value="Glutathione_S-Trfase"/>
</dbReference>
<dbReference type="FunFam" id="1.20.1050.10:FF:000017">
    <property type="entry name" value="Maleylacetoacetate isomerase"/>
    <property type="match status" value="1"/>
</dbReference>
<comment type="similarity">
    <text evidence="4">Belongs to the GST superfamily. Zeta family.</text>
</comment>
<name>A0A8J4PPF8_9MYCE</name>
<evidence type="ECO:0000259" key="10">
    <source>
        <dbReference type="PROSITE" id="PS50404"/>
    </source>
</evidence>
<evidence type="ECO:0000256" key="6">
    <source>
        <dbReference type="ARBA" id="ARBA00022679"/>
    </source>
</evidence>
<dbReference type="GO" id="GO:0005739">
    <property type="term" value="C:mitochondrion"/>
    <property type="evidence" value="ECO:0007669"/>
    <property type="project" value="TreeGrafter"/>
</dbReference>
<dbReference type="GO" id="GO:0004364">
    <property type="term" value="F:glutathione transferase activity"/>
    <property type="evidence" value="ECO:0007669"/>
    <property type="project" value="TreeGrafter"/>
</dbReference>
<dbReference type="Gene3D" id="1.20.1050.10">
    <property type="match status" value="1"/>
</dbReference>
<keyword evidence="7" id="KW-0828">Tyrosine catabolism</keyword>
<keyword evidence="9" id="KW-0413">Isomerase</keyword>
<dbReference type="PROSITE" id="PS50405">
    <property type="entry name" value="GST_CTER"/>
    <property type="match status" value="1"/>
</dbReference>
<dbReference type="InterPro" id="IPR004045">
    <property type="entry name" value="Glutathione_S-Trfase_N"/>
</dbReference>
<dbReference type="CDD" id="cd03042">
    <property type="entry name" value="GST_N_Zeta"/>
    <property type="match status" value="1"/>
</dbReference>
<dbReference type="EMBL" id="AJWJ01000344">
    <property type="protein sequence ID" value="KAF2071727.1"/>
    <property type="molecule type" value="Genomic_DNA"/>
</dbReference>
<dbReference type="OrthoDB" id="202840at2759"/>
<dbReference type="InterPro" id="IPR036249">
    <property type="entry name" value="Thioredoxin-like_sf"/>
</dbReference>
<evidence type="ECO:0000259" key="11">
    <source>
        <dbReference type="PROSITE" id="PS50405"/>
    </source>
</evidence>
<dbReference type="Gene3D" id="3.40.30.10">
    <property type="entry name" value="Glutaredoxin"/>
    <property type="match status" value="1"/>
</dbReference>